<dbReference type="Proteomes" id="UP000295416">
    <property type="component" value="Unassembled WGS sequence"/>
</dbReference>
<dbReference type="PANTHER" id="PTHR44943">
    <property type="entry name" value="CELLULOSE SYNTHASE OPERON PROTEIN C"/>
    <property type="match status" value="1"/>
</dbReference>
<dbReference type="InterPro" id="IPR051685">
    <property type="entry name" value="Ycf3/AcsC/BcsC/TPR_MFPF"/>
</dbReference>
<keyword evidence="2 3" id="KW-0802">TPR repeat</keyword>
<organism evidence="4 5">
    <name type="scientific">Scopulibacillus darangshiensis</name>
    <dbReference type="NCBI Taxonomy" id="442528"/>
    <lineage>
        <taxon>Bacteria</taxon>
        <taxon>Bacillati</taxon>
        <taxon>Bacillota</taxon>
        <taxon>Bacilli</taxon>
        <taxon>Bacillales</taxon>
        <taxon>Sporolactobacillaceae</taxon>
        <taxon>Scopulibacillus</taxon>
    </lineage>
</organism>
<evidence type="ECO:0000256" key="1">
    <source>
        <dbReference type="ARBA" id="ARBA00022737"/>
    </source>
</evidence>
<evidence type="ECO:0000256" key="2">
    <source>
        <dbReference type="ARBA" id="ARBA00022803"/>
    </source>
</evidence>
<dbReference type="OrthoDB" id="600613at2"/>
<evidence type="ECO:0000313" key="5">
    <source>
        <dbReference type="Proteomes" id="UP000295416"/>
    </source>
</evidence>
<dbReference type="AlphaFoldDB" id="A0A4R2NSF1"/>
<dbReference type="Gene3D" id="1.25.40.10">
    <property type="entry name" value="Tetratricopeptide repeat domain"/>
    <property type="match status" value="2"/>
</dbReference>
<keyword evidence="1" id="KW-0677">Repeat</keyword>
<dbReference type="EMBL" id="SLXK01000023">
    <property type="protein sequence ID" value="TCP24873.1"/>
    <property type="molecule type" value="Genomic_DNA"/>
</dbReference>
<dbReference type="Pfam" id="PF13181">
    <property type="entry name" value="TPR_8"/>
    <property type="match status" value="1"/>
</dbReference>
<proteinExistence type="predicted"/>
<protein>
    <submittedName>
        <fullName evidence="4">Tetratricopeptide repeat protein</fullName>
    </submittedName>
</protein>
<evidence type="ECO:0000313" key="4">
    <source>
        <dbReference type="EMBL" id="TCP24873.1"/>
    </source>
</evidence>
<sequence length="496" mass="57627">MKSERMSKKARVITFHPDGEYYFQKGITAYQKGDLLRASKYVDRAIAFEPEETEYLCQQAAILSELEEYEASIDILRKVVMELDEHLTECYFFMANNYAYLGRFEEALKEVRTYISLEPKGGFIQEARELYKLLTIESGGLHEEDEGYVAEHEKGRQALERGQYKKAVTLFKKVIVDRPSFWAAYNNLAVAYYSQGNTPQAYKTIERVLEQDPGNVHALCNLTTFYYQLNETEKLEALLPKIDSLYPFFPEHRSKLGSTYLFIGEYEKAFHWLMSAEKAGIYGDQAFYFWLALASFRVGLKELAIRTWNQANFFKDQPFHPYQYGKVREMFLADDAKDNPMVRSLVHQQLAEADSSTHKVYSLFYLRYLGDQAAYDQIKAISQTKESPLVSAIAARLLKSNDDSVDIMLILEEHFGNSRPMMQYCDLYGWWAIVFDLIQTDDDIEAKAWAAALAYLWKKENEMAETQSRIAKQFDTTVYQLRKHVNRLRDGLDDLS</sequence>
<name>A0A4R2NSF1_9BACL</name>
<keyword evidence="5" id="KW-1185">Reference proteome</keyword>
<comment type="caution">
    <text evidence="4">The sequence shown here is derived from an EMBL/GenBank/DDBJ whole genome shotgun (WGS) entry which is preliminary data.</text>
</comment>
<dbReference type="RefSeq" id="WP_132746904.1">
    <property type="nucleotide sequence ID" value="NZ_SLXK01000023.1"/>
</dbReference>
<gene>
    <name evidence="4" type="ORF">EV207_12346</name>
</gene>
<dbReference type="SUPFAM" id="SSF48452">
    <property type="entry name" value="TPR-like"/>
    <property type="match status" value="1"/>
</dbReference>
<dbReference type="SMART" id="SM00028">
    <property type="entry name" value="TPR"/>
    <property type="match status" value="5"/>
</dbReference>
<dbReference type="PROSITE" id="PS50005">
    <property type="entry name" value="TPR"/>
    <property type="match status" value="3"/>
</dbReference>
<dbReference type="Pfam" id="PF14559">
    <property type="entry name" value="TPR_19"/>
    <property type="match status" value="1"/>
</dbReference>
<feature type="repeat" description="TPR" evidence="3">
    <location>
        <begin position="182"/>
        <end position="215"/>
    </location>
</feature>
<reference evidence="4 5" key="1">
    <citation type="submission" date="2019-03" db="EMBL/GenBank/DDBJ databases">
        <title>Genomic Encyclopedia of Type Strains, Phase IV (KMG-IV): sequencing the most valuable type-strain genomes for metagenomic binning, comparative biology and taxonomic classification.</title>
        <authorList>
            <person name="Goeker M."/>
        </authorList>
    </citation>
    <scope>NUCLEOTIDE SEQUENCE [LARGE SCALE GENOMIC DNA]</scope>
    <source>
        <strain evidence="4 5">DSM 19377</strain>
    </source>
</reference>
<feature type="repeat" description="TPR" evidence="3">
    <location>
        <begin position="88"/>
        <end position="121"/>
    </location>
</feature>
<evidence type="ECO:0000256" key="3">
    <source>
        <dbReference type="PROSITE-ProRule" id="PRU00339"/>
    </source>
</evidence>
<dbReference type="PANTHER" id="PTHR44943:SF8">
    <property type="entry name" value="TPR REPEAT-CONTAINING PROTEIN MJ0263"/>
    <property type="match status" value="1"/>
</dbReference>
<dbReference type="InterPro" id="IPR011990">
    <property type="entry name" value="TPR-like_helical_dom_sf"/>
</dbReference>
<dbReference type="InterPro" id="IPR019734">
    <property type="entry name" value="TPR_rpt"/>
</dbReference>
<accession>A0A4R2NSF1</accession>
<feature type="repeat" description="TPR" evidence="3">
    <location>
        <begin position="19"/>
        <end position="52"/>
    </location>
</feature>